<name>A0A8X6SUP4_TRICX</name>
<evidence type="ECO:0000313" key="2">
    <source>
        <dbReference type="EMBL" id="GFY17730.1"/>
    </source>
</evidence>
<protein>
    <submittedName>
        <fullName evidence="2">Transposable element Tcb2 transposase</fullName>
    </submittedName>
</protein>
<dbReference type="AlphaFoldDB" id="A0A8X6SUP4"/>
<reference evidence="2" key="1">
    <citation type="submission" date="2020-08" db="EMBL/GenBank/DDBJ databases">
        <title>Multicomponent nature underlies the extraordinary mechanical properties of spider dragline silk.</title>
        <authorList>
            <person name="Kono N."/>
            <person name="Nakamura H."/>
            <person name="Mori M."/>
            <person name="Yoshida Y."/>
            <person name="Ohtoshi R."/>
            <person name="Malay A.D."/>
            <person name="Moran D.A.P."/>
            <person name="Tomita M."/>
            <person name="Numata K."/>
            <person name="Arakawa K."/>
        </authorList>
    </citation>
    <scope>NUCLEOTIDE SEQUENCE</scope>
</reference>
<organism evidence="2 3">
    <name type="scientific">Trichonephila clavipes</name>
    <name type="common">Golden silk orbweaver</name>
    <name type="synonym">Nephila clavipes</name>
    <dbReference type="NCBI Taxonomy" id="2585209"/>
    <lineage>
        <taxon>Eukaryota</taxon>
        <taxon>Metazoa</taxon>
        <taxon>Ecdysozoa</taxon>
        <taxon>Arthropoda</taxon>
        <taxon>Chelicerata</taxon>
        <taxon>Arachnida</taxon>
        <taxon>Araneae</taxon>
        <taxon>Araneomorphae</taxon>
        <taxon>Entelegynae</taxon>
        <taxon>Araneoidea</taxon>
        <taxon>Nephilidae</taxon>
        <taxon>Trichonephila</taxon>
    </lineage>
</organism>
<dbReference type="EMBL" id="BMAU01021346">
    <property type="protein sequence ID" value="GFY17730.1"/>
    <property type="molecule type" value="Genomic_DNA"/>
</dbReference>
<dbReference type="GO" id="GO:0003676">
    <property type="term" value="F:nucleic acid binding"/>
    <property type="evidence" value="ECO:0007669"/>
    <property type="project" value="InterPro"/>
</dbReference>
<dbReference type="InterPro" id="IPR036397">
    <property type="entry name" value="RNaseH_sf"/>
</dbReference>
<dbReference type="Gene3D" id="3.30.420.10">
    <property type="entry name" value="Ribonuclease H-like superfamily/Ribonuclease H"/>
    <property type="match status" value="1"/>
</dbReference>
<gene>
    <name evidence="2" type="primary">X975_05572</name>
    <name evidence="2" type="ORF">TNCV_1074651</name>
</gene>
<feature type="domain" description="Tc1-like transposase DDE" evidence="1">
    <location>
        <begin position="3"/>
        <end position="70"/>
    </location>
</feature>
<evidence type="ECO:0000313" key="3">
    <source>
        <dbReference type="Proteomes" id="UP000887159"/>
    </source>
</evidence>
<dbReference type="Proteomes" id="UP000887159">
    <property type="component" value="Unassembled WGS sequence"/>
</dbReference>
<accession>A0A8X6SUP4</accession>
<dbReference type="Pfam" id="PF13358">
    <property type="entry name" value="DDE_3"/>
    <property type="match status" value="1"/>
</dbReference>
<comment type="caution">
    <text evidence="2">The sequence shown here is derived from an EMBL/GenBank/DDBJ whole genome shotgun (WGS) entry which is preliminary data.</text>
</comment>
<evidence type="ECO:0000259" key="1">
    <source>
        <dbReference type="Pfam" id="PF13358"/>
    </source>
</evidence>
<proteinExistence type="predicted"/>
<keyword evidence="3" id="KW-1185">Reference proteome</keyword>
<dbReference type="InterPro" id="IPR038717">
    <property type="entry name" value="Tc1-like_DDE_dom"/>
</dbReference>
<sequence>MTAQRYVQDILKPHVFPLMHRLPRAIFQLDNARPHTAGVSENSLRTFTVFPRPARSPDLSPIEHIWNNLGWRVGHPTSLNELEARVQQIWNELSKYITQNLYA</sequence>